<dbReference type="GO" id="GO:0098796">
    <property type="term" value="C:membrane protein complex"/>
    <property type="evidence" value="ECO:0007669"/>
    <property type="project" value="UniProtKB-ARBA"/>
</dbReference>
<dbReference type="SUPFAM" id="SSF52540">
    <property type="entry name" value="P-loop containing nucleoside triphosphate hydrolases"/>
    <property type="match status" value="1"/>
</dbReference>
<gene>
    <name evidence="6" type="ordered locus">Desmer_4131</name>
</gene>
<dbReference type="InterPro" id="IPR027417">
    <property type="entry name" value="P-loop_NTPase"/>
</dbReference>
<protein>
    <submittedName>
        <fullName evidence="6">ABC-type antimicrobial peptide transport system, ATPase component</fullName>
    </submittedName>
</protein>
<evidence type="ECO:0000256" key="3">
    <source>
        <dbReference type="ARBA" id="ARBA00022741"/>
    </source>
</evidence>
<dbReference type="KEGG" id="dmi:Desmer_4131"/>
<dbReference type="GO" id="GO:0022857">
    <property type="term" value="F:transmembrane transporter activity"/>
    <property type="evidence" value="ECO:0007669"/>
    <property type="project" value="UniProtKB-ARBA"/>
</dbReference>
<dbReference type="InterPro" id="IPR017871">
    <property type="entry name" value="ABC_transporter-like_CS"/>
</dbReference>
<evidence type="ECO:0000259" key="5">
    <source>
        <dbReference type="PROSITE" id="PS50893"/>
    </source>
</evidence>
<evidence type="ECO:0000256" key="1">
    <source>
        <dbReference type="ARBA" id="ARBA00005417"/>
    </source>
</evidence>
<sequence length="219" mass="24543">MPNVIELINVNKIFGTRVKTQILYDINLEIKEHSINSIVGASGSGKTTLLNIMGTLDRPTSGEVIIDGSDTKTMEQHKLAKLRNQSIGFIFQFHFLLQEFNVFDNVLLPSAIQRNNGSEIKERANRLLDMLGLYKYRCSNVLDLSGGQQQRVAIARSLINNPKVILADEPTGNLDLHSSEDVYGIFKQVNKEYGVAFVIVTHDKHPAGRVIKIQDRKLV</sequence>
<dbReference type="RefSeq" id="WP_014904868.1">
    <property type="nucleotide sequence ID" value="NC_018515.1"/>
</dbReference>
<dbReference type="InterPro" id="IPR017911">
    <property type="entry name" value="MacB-like_ATP-bd"/>
</dbReference>
<dbReference type="PANTHER" id="PTHR42798:SF7">
    <property type="entry name" value="ALPHA-D-RIBOSE 1-METHYLPHOSPHONATE 5-TRIPHOSPHATE SYNTHASE SUBUNIT PHNL"/>
    <property type="match status" value="1"/>
</dbReference>
<dbReference type="InterPro" id="IPR003593">
    <property type="entry name" value="AAA+_ATPase"/>
</dbReference>
<accession>J7IW39</accession>
<dbReference type="EMBL" id="CP003629">
    <property type="protein sequence ID" value="AFQ45960.1"/>
    <property type="molecule type" value="Genomic_DNA"/>
</dbReference>
<dbReference type="InterPro" id="IPR003439">
    <property type="entry name" value="ABC_transporter-like_ATP-bd"/>
</dbReference>
<evidence type="ECO:0000256" key="2">
    <source>
        <dbReference type="ARBA" id="ARBA00022448"/>
    </source>
</evidence>
<dbReference type="HOGENOM" id="CLU_000604_1_22_9"/>
<keyword evidence="3" id="KW-0547">Nucleotide-binding</keyword>
<reference evidence="7" key="2">
    <citation type="submission" date="2012-08" db="EMBL/GenBank/DDBJ databases">
        <title>Finished genome of Desulfosporosinus meridiei DSM 13257.</title>
        <authorList>
            <person name="Huntemann M."/>
            <person name="Wei C.-L."/>
            <person name="Han J."/>
            <person name="Detter J.C."/>
            <person name="Han C."/>
            <person name="Davenport K."/>
            <person name="Daligault H."/>
            <person name="Erkkila T."/>
            <person name="Gu W."/>
            <person name="Munk A.C.C."/>
            <person name="Teshima H."/>
            <person name="Xu Y."/>
            <person name="Chain P."/>
            <person name="Tapia R."/>
            <person name="Chen A."/>
            <person name="Krypides N."/>
            <person name="Mavromatis K."/>
            <person name="Markowitz V."/>
            <person name="Szeto E."/>
            <person name="Ivanova N."/>
            <person name="Mikhailova N."/>
            <person name="Ovchinnikova G."/>
            <person name="Pagani I."/>
            <person name="Pati A."/>
            <person name="Goodwin L."/>
            <person name="Peters L."/>
            <person name="Pitluck S."/>
            <person name="Woyke T."/>
            <person name="Pester M."/>
            <person name="Spring S."/>
            <person name="Ollivier B."/>
            <person name="Rattei T."/>
            <person name="Klenk H.-P."/>
            <person name="Wagner M."/>
            <person name="Loy A."/>
        </authorList>
    </citation>
    <scope>NUCLEOTIDE SEQUENCE [LARGE SCALE GENOMIC DNA]</scope>
    <source>
        <strain evidence="7">ATCC BAA-275 / DSM 13257 / NCIMB 13706 / S10</strain>
    </source>
</reference>
<dbReference type="FunFam" id="3.40.50.300:FF:000032">
    <property type="entry name" value="Export ABC transporter ATP-binding protein"/>
    <property type="match status" value="1"/>
</dbReference>
<keyword evidence="4" id="KW-0067">ATP-binding</keyword>
<dbReference type="STRING" id="768704.Desmer_4131"/>
<dbReference type="SMART" id="SM00382">
    <property type="entry name" value="AAA"/>
    <property type="match status" value="1"/>
</dbReference>
<name>J7IW39_DESMD</name>
<dbReference type="PROSITE" id="PS50893">
    <property type="entry name" value="ABC_TRANSPORTER_2"/>
    <property type="match status" value="1"/>
</dbReference>
<evidence type="ECO:0000313" key="6">
    <source>
        <dbReference type="EMBL" id="AFQ45960.1"/>
    </source>
</evidence>
<dbReference type="Gene3D" id="3.40.50.300">
    <property type="entry name" value="P-loop containing nucleotide triphosphate hydrolases"/>
    <property type="match status" value="1"/>
</dbReference>
<dbReference type="Pfam" id="PF00005">
    <property type="entry name" value="ABC_tran"/>
    <property type="match status" value="1"/>
</dbReference>
<dbReference type="eggNOG" id="COG1136">
    <property type="taxonomic scope" value="Bacteria"/>
</dbReference>
<dbReference type="GO" id="GO:0005524">
    <property type="term" value="F:ATP binding"/>
    <property type="evidence" value="ECO:0007669"/>
    <property type="project" value="UniProtKB-KW"/>
</dbReference>
<comment type="similarity">
    <text evidence="1">Belongs to the ABC transporter superfamily.</text>
</comment>
<feature type="domain" description="ABC transporter" evidence="5">
    <location>
        <begin position="5"/>
        <end position="214"/>
    </location>
</feature>
<organism evidence="6 7">
    <name type="scientific">Desulfosporosinus meridiei (strain ATCC BAA-275 / DSM 13257 / KCTC 12902 / NCIMB 13706 / S10)</name>
    <dbReference type="NCBI Taxonomy" id="768704"/>
    <lineage>
        <taxon>Bacteria</taxon>
        <taxon>Bacillati</taxon>
        <taxon>Bacillota</taxon>
        <taxon>Clostridia</taxon>
        <taxon>Eubacteriales</taxon>
        <taxon>Desulfitobacteriaceae</taxon>
        <taxon>Desulfosporosinus</taxon>
    </lineage>
</organism>
<dbReference type="Proteomes" id="UP000005262">
    <property type="component" value="Chromosome"/>
</dbReference>
<dbReference type="CDD" id="cd03255">
    <property type="entry name" value="ABC_MJ0796_LolCDE_FtsE"/>
    <property type="match status" value="1"/>
</dbReference>
<keyword evidence="2" id="KW-0813">Transport</keyword>
<dbReference type="OrthoDB" id="9810992at2"/>
<proteinExistence type="inferred from homology"/>
<evidence type="ECO:0000313" key="7">
    <source>
        <dbReference type="Proteomes" id="UP000005262"/>
    </source>
</evidence>
<keyword evidence="7" id="KW-1185">Reference proteome</keyword>
<dbReference type="PANTHER" id="PTHR42798">
    <property type="entry name" value="LIPOPROTEIN-RELEASING SYSTEM ATP-BINDING PROTEIN LOLD"/>
    <property type="match status" value="1"/>
</dbReference>
<evidence type="ECO:0000256" key="4">
    <source>
        <dbReference type="ARBA" id="ARBA00022840"/>
    </source>
</evidence>
<dbReference type="GO" id="GO:0016887">
    <property type="term" value="F:ATP hydrolysis activity"/>
    <property type="evidence" value="ECO:0007669"/>
    <property type="project" value="InterPro"/>
</dbReference>
<dbReference type="AlphaFoldDB" id="J7IW39"/>
<dbReference type="PROSITE" id="PS00211">
    <property type="entry name" value="ABC_TRANSPORTER_1"/>
    <property type="match status" value="1"/>
</dbReference>
<reference evidence="6 7" key="1">
    <citation type="journal article" date="2012" name="J. Bacteriol.">
        <title>Complete genome sequences of Desulfosporosinus orientis DSM765T, Desulfosporosinus youngiae DSM17734T, Desulfosporosinus meridiei DSM13257T, and Desulfosporosinus acidiphilus DSM22704T.</title>
        <authorList>
            <person name="Pester M."/>
            <person name="Brambilla E."/>
            <person name="Alazard D."/>
            <person name="Rattei T."/>
            <person name="Weinmaier T."/>
            <person name="Han J."/>
            <person name="Lucas S."/>
            <person name="Lapidus A."/>
            <person name="Cheng J.F."/>
            <person name="Goodwin L."/>
            <person name="Pitluck S."/>
            <person name="Peters L."/>
            <person name="Ovchinnikova G."/>
            <person name="Teshima H."/>
            <person name="Detter J.C."/>
            <person name="Han C.S."/>
            <person name="Tapia R."/>
            <person name="Land M.L."/>
            <person name="Hauser L."/>
            <person name="Kyrpides N.C."/>
            <person name="Ivanova N.N."/>
            <person name="Pagani I."/>
            <person name="Huntmann M."/>
            <person name="Wei C.L."/>
            <person name="Davenport K.W."/>
            <person name="Daligault H."/>
            <person name="Chain P.S."/>
            <person name="Chen A."/>
            <person name="Mavromatis K."/>
            <person name="Markowitz V."/>
            <person name="Szeto E."/>
            <person name="Mikhailova N."/>
            <person name="Pati A."/>
            <person name="Wagner M."/>
            <person name="Woyke T."/>
            <person name="Ollivier B."/>
            <person name="Klenk H.P."/>
            <person name="Spring S."/>
            <person name="Loy A."/>
        </authorList>
    </citation>
    <scope>NUCLEOTIDE SEQUENCE [LARGE SCALE GENOMIC DNA]</scope>
    <source>
        <strain evidence="7">ATCC BAA-275 / DSM 13257 / NCIMB 13706 / S10</strain>
    </source>
</reference>